<dbReference type="EMBL" id="CP036271">
    <property type="protein sequence ID" value="QDT54043.1"/>
    <property type="molecule type" value="Genomic_DNA"/>
</dbReference>
<accession>A0A517SD41</accession>
<dbReference type="PANTHER" id="PTHR35889:SF3">
    <property type="entry name" value="F-BOX DOMAIN-CONTAINING PROTEIN"/>
    <property type="match status" value="1"/>
</dbReference>
<organism evidence="4 5">
    <name type="scientific">Caulifigura coniformis</name>
    <dbReference type="NCBI Taxonomy" id="2527983"/>
    <lineage>
        <taxon>Bacteria</taxon>
        <taxon>Pseudomonadati</taxon>
        <taxon>Planctomycetota</taxon>
        <taxon>Planctomycetia</taxon>
        <taxon>Planctomycetales</taxon>
        <taxon>Planctomycetaceae</taxon>
        <taxon>Caulifigura</taxon>
    </lineage>
</organism>
<protein>
    <recommendedName>
        <fullName evidence="6">Planctomycete cytochrome C</fullName>
    </recommendedName>
</protein>
<keyword evidence="1" id="KW-0732">Signal</keyword>
<dbReference type="RefSeq" id="WP_197453994.1">
    <property type="nucleotide sequence ID" value="NZ_CP036271.1"/>
</dbReference>
<dbReference type="InParanoid" id="A0A517SD41"/>
<feature type="signal peptide" evidence="1">
    <location>
        <begin position="1"/>
        <end position="25"/>
    </location>
</feature>
<dbReference type="PANTHER" id="PTHR35889">
    <property type="entry name" value="CYCLOINULO-OLIGOSACCHARIDE FRUCTANOTRANSFERASE-RELATED"/>
    <property type="match status" value="1"/>
</dbReference>
<evidence type="ECO:0000313" key="5">
    <source>
        <dbReference type="Proteomes" id="UP000315700"/>
    </source>
</evidence>
<evidence type="ECO:0008006" key="6">
    <source>
        <dbReference type="Google" id="ProtNLM"/>
    </source>
</evidence>
<gene>
    <name evidence="4" type="ORF">Pan44_20700</name>
</gene>
<dbReference type="KEGG" id="ccos:Pan44_20700"/>
<dbReference type="AlphaFoldDB" id="A0A517SD41"/>
<dbReference type="InterPro" id="IPR022655">
    <property type="entry name" value="DUF1553"/>
</dbReference>
<evidence type="ECO:0000259" key="2">
    <source>
        <dbReference type="Pfam" id="PF07583"/>
    </source>
</evidence>
<dbReference type="Pfam" id="PF07583">
    <property type="entry name" value="PSCyt2"/>
    <property type="match status" value="1"/>
</dbReference>
<proteinExistence type="predicted"/>
<feature type="domain" description="DUF1553" evidence="3">
    <location>
        <begin position="389"/>
        <end position="646"/>
    </location>
</feature>
<feature type="domain" description="DUF1549" evidence="2">
    <location>
        <begin position="65"/>
        <end position="270"/>
    </location>
</feature>
<dbReference type="Pfam" id="PF07587">
    <property type="entry name" value="PSD1"/>
    <property type="match status" value="1"/>
</dbReference>
<sequence precursor="true">MSRRTASLAFCCTALLVFGAAGLFADEPAPDEPPISADDRGHWSYRPLATVHPPAVADTTWGRTPIDRFILARLEQKSLRPMPEADRATLLRRITFDLTGLPPTPGELRDFLSSEDPDAYEQVVDRLLASPRYGERWGQHWLDVARYADTDGFEFDAIRPNAWRYRDWVIDAFDHDMPYGEFVRRQIAGDLVEPDNPASIVATGFLLCGPDMPDINLQEERRHTVLNEMTGAVGEVFLGMQMGCAACHNHKFDPISQLDFYRLRAFFEPCELFREQPLASAEQRQAIAELQKQQSGKWKELEAERNRLMAEDPEINAPRIKAIDGDLAKLKGALPAGVALGRAVQPASMPVESRLYARGDFRRIGPVVSPAVPRVAGSAAVESTLPEARTTLADWIASPENGLAVRVMVNRIWLHHFGRGLSENPNDFGSMGTPPSHPELLEWLANEFVSSEGSVKSLHRRIVTSADYRTAGRSEADPARWNALLEADPDNRLLGRMPRRRLDGEEIRDAMLAAAGSLNDERFGPGVRPPLPAEVVSTLLKNQWNVTPGKSSHTRRSAYLFVRRNLRFPLFEVFDRPDANQSCPRRHESTTAPQALTLLNSQFTWTCAESLATEIARSAQTPAEQADAACRIVLTRPATPQDAGLLAEAGDLTTYCAALLNASEFLYVE</sequence>
<dbReference type="InterPro" id="IPR011444">
    <property type="entry name" value="DUF1549"/>
</dbReference>
<name>A0A517SD41_9PLAN</name>
<feature type="chain" id="PRO_5021735939" description="Planctomycete cytochrome C" evidence="1">
    <location>
        <begin position="26"/>
        <end position="669"/>
    </location>
</feature>
<evidence type="ECO:0000256" key="1">
    <source>
        <dbReference type="SAM" id="SignalP"/>
    </source>
</evidence>
<dbReference type="Proteomes" id="UP000315700">
    <property type="component" value="Chromosome"/>
</dbReference>
<evidence type="ECO:0000259" key="3">
    <source>
        <dbReference type="Pfam" id="PF07587"/>
    </source>
</evidence>
<reference evidence="4 5" key="1">
    <citation type="submission" date="2019-02" db="EMBL/GenBank/DDBJ databases">
        <title>Deep-cultivation of Planctomycetes and their phenomic and genomic characterization uncovers novel biology.</title>
        <authorList>
            <person name="Wiegand S."/>
            <person name="Jogler M."/>
            <person name="Boedeker C."/>
            <person name="Pinto D."/>
            <person name="Vollmers J."/>
            <person name="Rivas-Marin E."/>
            <person name="Kohn T."/>
            <person name="Peeters S.H."/>
            <person name="Heuer A."/>
            <person name="Rast P."/>
            <person name="Oberbeckmann S."/>
            <person name="Bunk B."/>
            <person name="Jeske O."/>
            <person name="Meyerdierks A."/>
            <person name="Storesund J.E."/>
            <person name="Kallscheuer N."/>
            <person name="Luecker S."/>
            <person name="Lage O.M."/>
            <person name="Pohl T."/>
            <person name="Merkel B.J."/>
            <person name="Hornburger P."/>
            <person name="Mueller R.-W."/>
            <person name="Bruemmer F."/>
            <person name="Labrenz M."/>
            <person name="Spormann A.M."/>
            <person name="Op den Camp H."/>
            <person name="Overmann J."/>
            <person name="Amann R."/>
            <person name="Jetten M.S.M."/>
            <person name="Mascher T."/>
            <person name="Medema M.H."/>
            <person name="Devos D.P."/>
            <person name="Kaster A.-K."/>
            <person name="Ovreas L."/>
            <person name="Rohde M."/>
            <person name="Galperin M.Y."/>
            <person name="Jogler C."/>
        </authorList>
    </citation>
    <scope>NUCLEOTIDE SEQUENCE [LARGE SCALE GENOMIC DNA]</scope>
    <source>
        <strain evidence="4 5">Pan44</strain>
    </source>
</reference>
<evidence type="ECO:0000313" key="4">
    <source>
        <dbReference type="EMBL" id="QDT54043.1"/>
    </source>
</evidence>
<keyword evidence="5" id="KW-1185">Reference proteome</keyword>